<evidence type="ECO:0000313" key="20">
    <source>
        <dbReference type="Ensembl" id="ENSECRP00000009848.1"/>
    </source>
</evidence>
<dbReference type="RefSeq" id="XP_028652308.1">
    <property type="nucleotide sequence ID" value="XM_028796475.2"/>
</dbReference>
<dbReference type="GO" id="GO:0005634">
    <property type="term" value="C:nucleus"/>
    <property type="evidence" value="ECO:0007669"/>
    <property type="project" value="UniProtKB-SubCell"/>
</dbReference>
<name>A0A8C4S108_ERPCA</name>
<dbReference type="CTD" id="64858"/>
<dbReference type="AlphaFoldDB" id="A0A8C4S108"/>
<keyword evidence="13" id="KW-0539">Nucleus</keyword>
<feature type="domain" description="Metallo-beta-lactamase" evidence="19">
    <location>
        <begin position="22"/>
        <end position="151"/>
    </location>
</feature>
<gene>
    <name evidence="20" type="primary">dclre1b</name>
</gene>
<accession>A0A8C4S108</accession>
<dbReference type="Ensembl" id="ENSECRT00000010013.1">
    <property type="protein sequence ID" value="ENSECRP00000009848.1"/>
    <property type="gene ID" value="ENSECRG00000006599.1"/>
</dbReference>
<evidence type="ECO:0000259" key="18">
    <source>
        <dbReference type="Pfam" id="PF07522"/>
    </source>
</evidence>
<dbReference type="EC" id="3.5.2.6" evidence="5"/>
<evidence type="ECO:0000256" key="1">
    <source>
        <dbReference type="ARBA" id="ARBA00001526"/>
    </source>
</evidence>
<evidence type="ECO:0000256" key="9">
    <source>
        <dbReference type="ARBA" id="ARBA00022801"/>
    </source>
</evidence>
<keyword evidence="21" id="KW-1185">Reference proteome</keyword>
<dbReference type="GO" id="GO:0035312">
    <property type="term" value="F:5'-3' DNA exonuclease activity"/>
    <property type="evidence" value="ECO:0007669"/>
    <property type="project" value="TreeGrafter"/>
</dbReference>
<dbReference type="PANTHER" id="PTHR23240:SF26">
    <property type="entry name" value="5' EXONUCLEASE APOLLO"/>
    <property type="match status" value="1"/>
</dbReference>
<evidence type="ECO:0000256" key="11">
    <source>
        <dbReference type="ARBA" id="ARBA00022895"/>
    </source>
</evidence>
<dbReference type="InterPro" id="IPR011084">
    <property type="entry name" value="DRMBL"/>
</dbReference>
<reference evidence="20" key="2">
    <citation type="submission" date="2025-08" db="UniProtKB">
        <authorList>
            <consortium name="Ensembl"/>
        </authorList>
    </citation>
    <scope>IDENTIFICATION</scope>
</reference>
<comment type="subcellular location">
    <subcellularLocation>
        <location evidence="3">Chromosome</location>
        <location evidence="3">Telomere</location>
    </subcellularLocation>
    <subcellularLocation>
        <location evidence="2">Nucleus</location>
    </subcellularLocation>
</comment>
<evidence type="ECO:0000256" key="3">
    <source>
        <dbReference type="ARBA" id="ARBA00004574"/>
    </source>
</evidence>
<evidence type="ECO:0000256" key="4">
    <source>
        <dbReference type="ARBA" id="ARBA00010304"/>
    </source>
</evidence>
<proteinExistence type="inferred from homology"/>
<evidence type="ECO:0000256" key="10">
    <source>
        <dbReference type="ARBA" id="ARBA00022839"/>
    </source>
</evidence>
<evidence type="ECO:0000256" key="2">
    <source>
        <dbReference type="ARBA" id="ARBA00004123"/>
    </source>
</evidence>
<evidence type="ECO:0000256" key="7">
    <source>
        <dbReference type="ARBA" id="ARBA00022722"/>
    </source>
</evidence>
<dbReference type="CDD" id="cd16273">
    <property type="entry name" value="SNM1A-1C-like_MBL-fold"/>
    <property type="match status" value="1"/>
</dbReference>
<dbReference type="GeneTree" id="ENSGT00940000158175"/>
<keyword evidence="10" id="KW-0269">Exonuclease</keyword>
<dbReference type="GO" id="GO:0036297">
    <property type="term" value="P:interstrand cross-link repair"/>
    <property type="evidence" value="ECO:0007669"/>
    <property type="project" value="TreeGrafter"/>
</dbReference>
<dbReference type="GeneID" id="114647825"/>
<dbReference type="PANTHER" id="PTHR23240">
    <property type="entry name" value="DNA CROSS-LINK REPAIR PROTEIN PSO2/SNM1-RELATED"/>
    <property type="match status" value="1"/>
</dbReference>
<evidence type="ECO:0000256" key="12">
    <source>
        <dbReference type="ARBA" id="ARBA00023204"/>
    </source>
</evidence>
<dbReference type="Proteomes" id="UP000694620">
    <property type="component" value="Chromosome 3"/>
</dbReference>
<organism evidence="20 21">
    <name type="scientific">Erpetoichthys calabaricus</name>
    <name type="common">Rope fish</name>
    <name type="synonym">Calamoichthys calabaricus</name>
    <dbReference type="NCBI Taxonomy" id="27687"/>
    <lineage>
        <taxon>Eukaryota</taxon>
        <taxon>Metazoa</taxon>
        <taxon>Chordata</taxon>
        <taxon>Craniata</taxon>
        <taxon>Vertebrata</taxon>
        <taxon>Euteleostomi</taxon>
        <taxon>Actinopterygii</taxon>
        <taxon>Polypteriformes</taxon>
        <taxon>Polypteridae</taxon>
        <taxon>Erpetoichthys</taxon>
    </lineage>
</organism>
<dbReference type="GO" id="GO:0008800">
    <property type="term" value="F:beta-lactamase activity"/>
    <property type="evidence" value="ECO:0007669"/>
    <property type="project" value="UniProtKB-EC"/>
</dbReference>
<keyword evidence="11" id="KW-0779">Telomere</keyword>
<evidence type="ECO:0000256" key="14">
    <source>
        <dbReference type="ARBA" id="ARBA00039555"/>
    </source>
</evidence>
<keyword evidence="12" id="KW-0234">DNA repair</keyword>
<comment type="catalytic activity">
    <reaction evidence="1">
        <text>a beta-lactam + H2O = a substituted beta-amino acid</text>
        <dbReference type="Rhea" id="RHEA:20401"/>
        <dbReference type="ChEBI" id="CHEBI:15377"/>
        <dbReference type="ChEBI" id="CHEBI:35627"/>
        <dbReference type="ChEBI" id="CHEBI:140347"/>
        <dbReference type="EC" id="3.5.2.6"/>
    </reaction>
</comment>
<evidence type="ECO:0000256" key="6">
    <source>
        <dbReference type="ARBA" id="ARBA00022454"/>
    </source>
</evidence>
<reference evidence="20" key="3">
    <citation type="submission" date="2025-09" db="UniProtKB">
        <authorList>
            <consortium name="Ensembl"/>
        </authorList>
    </citation>
    <scope>IDENTIFICATION</scope>
</reference>
<dbReference type="Pfam" id="PF12706">
    <property type="entry name" value="Lactamase_B_2"/>
    <property type="match status" value="1"/>
</dbReference>
<sequence length="609" mass="68689">MNGVVIPRTPIAVDFWQVRKCSQVRLFFLSHMHSDHTVGLTSTWSNRPIYCSLLTAKLLHQKLQVKEKWIYPLEEGRAHMLPLDEVGKETVTVTLIDANHCPGSVMFLFEGYFGTILFTGDFRYTPTMLQEPRLSSSTQIDVLYLDNTNLSSSCAIPSRQEATKQIKDIIRMHPEHDIIIGLYKLGKECLVVELAVEFQTWVVVTRERMETLRILELPDVFTTELGAGRIRVVEQNEITPLALTRWNKQHPTVAIVPTSRPLNKAHGSLYVVPYSDHSSSDEIMEFVSYMKPLSIIPIVRPRDFSLPSSWKVGEIKKMEVPESVQLFMKEPHKLKTPEKQKRFSGRSRVPKGVVFDSPIRNAEPSKPTDLAELNSSELEQSPCVNKSGQAERDYSLSPNLCLKQKTLWDIWSRKDHKTGNLILENEKIRSISAGSTELLAKDKRPADLVGFDSELLNPNSVLTETKNRSSCGEDVMDTLSQQPQILEKSECIGPANFSVYATHQQNNNDSIHTKVIDHSIANSVSSGMSGVEMECTPFERTASTGFPPCLQSSSTDFGGQVISDWTSCNTPINSSRDLAAKYCLVPLENIKQKLSFDEVVQRYHHKNDL</sequence>
<dbReference type="GO" id="GO:0006303">
    <property type="term" value="P:double-strand break repair via nonhomologous end joining"/>
    <property type="evidence" value="ECO:0007669"/>
    <property type="project" value="TreeGrafter"/>
</dbReference>
<keyword evidence="6" id="KW-0158">Chromosome</keyword>
<dbReference type="InterPro" id="IPR036866">
    <property type="entry name" value="RibonucZ/Hydroxyglut_hydro"/>
</dbReference>
<keyword evidence="9" id="KW-0378">Hydrolase</keyword>
<dbReference type="InterPro" id="IPR001279">
    <property type="entry name" value="Metallo-B-lactamas"/>
</dbReference>
<evidence type="ECO:0000256" key="8">
    <source>
        <dbReference type="ARBA" id="ARBA00022763"/>
    </source>
</evidence>
<protein>
    <recommendedName>
        <fullName evidence="14">5' exonuclease Apollo</fullName>
        <ecNumber evidence="5">3.5.2.6</ecNumber>
    </recommendedName>
    <alternativeName>
        <fullName evidence="15">DNA cross-link repair 1B protein</fullName>
    </alternativeName>
    <alternativeName>
        <fullName evidence="16">SNM1 homolog B</fullName>
    </alternativeName>
</protein>
<dbReference type="Gene3D" id="3.60.15.10">
    <property type="entry name" value="Ribonuclease Z/Hydroxyacylglutathione hydrolase-like"/>
    <property type="match status" value="1"/>
</dbReference>
<dbReference type="GO" id="GO:0000781">
    <property type="term" value="C:chromosome, telomeric region"/>
    <property type="evidence" value="ECO:0007669"/>
    <property type="project" value="UniProtKB-SubCell"/>
</dbReference>
<evidence type="ECO:0000259" key="19">
    <source>
        <dbReference type="Pfam" id="PF12706"/>
    </source>
</evidence>
<feature type="region of interest" description="Disordered" evidence="17">
    <location>
        <begin position="356"/>
        <end position="382"/>
    </location>
</feature>
<dbReference type="GO" id="GO:0000723">
    <property type="term" value="P:telomere maintenance"/>
    <property type="evidence" value="ECO:0007669"/>
    <property type="project" value="TreeGrafter"/>
</dbReference>
<keyword evidence="8" id="KW-0227">DNA damage</keyword>
<evidence type="ECO:0000256" key="16">
    <source>
        <dbReference type="ARBA" id="ARBA00042738"/>
    </source>
</evidence>
<dbReference type="SUPFAM" id="SSF56281">
    <property type="entry name" value="Metallo-hydrolase/oxidoreductase"/>
    <property type="match status" value="1"/>
</dbReference>
<evidence type="ECO:0000256" key="5">
    <source>
        <dbReference type="ARBA" id="ARBA00012865"/>
    </source>
</evidence>
<evidence type="ECO:0000256" key="17">
    <source>
        <dbReference type="SAM" id="MobiDB-lite"/>
    </source>
</evidence>
<comment type="similarity">
    <text evidence="4">Belongs to the DNA repair metallo-beta-lactamase (DRMBL) family.</text>
</comment>
<feature type="domain" description="DNA repair metallo-beta-lactamase" evidence="18">
    <location>
        <begin position="236"/>
        <end position="301"/>
    </location>
</feature>
<dbReference type="OrthoDB" id="262529at2759"/>
<dbReference type="FunFam" id="3.40.50.12650:FF:000003">
    <property type="entry name" value="DNA cross-link repair 1B"/>
    <property type="match status" value="1"/>
</dbReference>
<evidence type="ECO:0000256" key="13">
    <source>
        <dbReference type="ARBA" id="ARBA00023242"/>
    </source>
</evidence>
<dbReference type="Pfam" id="PF07522">
    <property type="entry name" value="DRMBL"/>
    <property type="match status" value="1"/>
</dbReference>
<dbReference type="GO" id="GO:0003684">
    <property type="term" value="F:damaged DNA binding"/>
    <property type="evidence" value="ECO:0007669"/>
    <property type="project" value="TreeGrafter"/>
</dbReference>
<reference evidence="20" key="1">
    <citation type="submission" date="2021-06" db="EMBL/GenBank/DDBJ databases">
        <authorList>
            <consortium name="Wellcome Sanger Institute Data Sharing"/>
        </authorList>
    </citation>
    <scope>NUCLEOTIDE SEQUENCE [LARGE SCALE GENOMIC DNA]</scope>
</reference>
<dbReference type="Gene3D" id="3.40.50.12650">
    <property type="match status" value="1"/>
</dbReference>
<feature type="compositionally biased region" description="Polar residues" evidence="17">
    <location>
        <begin position="373"/>
        <end position="382"/>
    </location>
</feature>
<keyword evidence="7" id="KW-0540">Nuclease</keyword>
<evidence type="ECO:0000256" key="15">
    <source>
        <dbReference type="ARBA" id="ARBA00041693"/>
    </source>
</evidence>
<evidence type="ECO:0000313" key="21">
    <source>
        <dbReference type="Proteomes" id="UP000694620"/>
    </source>
</evidence>